<evidence type="ECO:0000313" key="3">
    <source>
        <dbReference type="EMBL" id="KAF5385764.1"/>
    </source>
</evidence>
<feature type="compositionally biased region" description="Polar residues" evidence="1">
    <location>
        <begin position="1"/>
        <end position="14"/>
    </location>
</feature>
<evidence type="ECO:0000313" key="4">
    <source>
        <dbReference type="Proteomes" id="UP000565441"/>
    </source>
</evidence>
<feature type="region of interest" description="Disordered" evidence="1">
    <location>
        <begin position="310"/>
        <end position="356"/>
    </location>
</feature>
<keyword evidence="2" id="KW-1133">Transmembrane helix</keyword>
<sequence>MAPTVSSGSQNQADLHQPANGLRPTFEAKQQSTGLVQCIRRAHHQRSLPKLWRRQYPATESSMDLPDPMPPAKDDDPFVPYTSTIALHANIIPLRTSAQIPGTSLSPSHLPVTEIVLIAGGALVVTVLGLAGMYMIRTIFLRKSLHILGCCGRKQRAKNGIDKSENKGVLVMGDELDDDPTWGTPTRIVYVESINEALGDHDLPEPTSLLETSPIAPSISTWSPDGQRRSPAVSEEENFTFQEQLRVEEDNINLALDLALRKIPAQAEEETPTVDSIQITEEPFPFLGHEESVSIFRSLQASIDELAKGVSSPVIQNRPRQGSDASASSQETTSPELECFSAASSESSVTSLTSTDSDFDEEELEVVYEVKRAQTQSVELKKGILVTCRRSPSVSEDILISPMLPTFVISEPAPILLPFEEQNSRGTMYSFESSLSTTASLGGCNTVPSLSSLVRENSRGTICSLATSFSTTTRTEGCDDERFLQPPIPYLMVTRPSDSSIYTTESSVSSVSVDLNEFPLPPIPIKPSYYSRLVDQVQARKRVWDNHPAGSSVAQKRSTVERFMMMYSK</sequence>
<name>A0A8H5M9K5_9AGAR</name>
<proteinExistence type="predicted"/>
<keyword evidence="2" id="KW-0472">Membrane</keyword>
<comment type="caution">
    <text evidence="3">The sequence shown here is derived from an EMBL/GenBank/DDBJ whole genome shotgun (WGS) entry which is preliminary data.</text>
</comment>
<evidence type="ECO:0000256" key="1">
    <source>
        <dbReference type="SAM" id="MobiDB-lite"/>
    </source>
</evidence>
<keyword evidence="4" id="KW-1185">Reference proteome</keyword>
<organism evidence="3 4">
    <name type="scientific">Tricholomella constricta</name>
    <dbReference type="NCBI Taxonomy" id="117010"/>
    <lineage>
        <taxon>Eukaryota</taxon>
        <taxon>Fungi</taxon>
        <taxon>Dikarya</taxon>
        <taxon>Basidiomycota</taxon>
        <taxon>Agaricomycotina</taxon>
        <taxon>Agaricomycetes</taxon>
        <taxon>Agaricomycetidae</taxon>
        <taxon>Agaricales</taxon>
        <taxon>Tricholomatineae</taxon>
        <taxon>Lyophyllaceae</taxon>
        <taxon>Tricholomella</taxon>
    </lineage>
</organism>
<feature type="compositionally biased region" description="Polar residues" evidence="1">
    <location>
        <begin position="313"/>
        <end position="335"/>
    </location>
</feature>
<reference evidence="3 4" key="1">
    <citation type="journal article" date="2020" name="ISME J.">
        <title>Uncovering the hidden diversity of litter-decomposition mechanisms in mushroom-forming fungi.</title>
        <authorList>
            <person name="Floudas D."/>
            <person name="Bentzer J."/>
            <person name="Ahren D."/>
            <person name="Johansson T."/>
            <person name="Persson P."/>
            <person name="Tunlid A."/>
        </authorList>
    </citation>
    <scope>NUCLEOTIDE SEQUENCE [LARGE SCALE GENOMIC DNA]</scope>
    <source>
        <strain evidence="3 4">CBS 661.87</strain>
    </source>
</reference>
<dbReference type="Proteomes" id="UP000565441">
    <property type="component" value="Unassembled WGS sequence"/>
</dbReference>
<gene>
    <name evidence="3" type="ORF">D9615_002474</name>
</gene>
<feature type="region of interest" description="Disordered" evidence="1">
    <location>
        <begin position="1"/>
        <end position="20"/>
    </location>
</feature>
<evidence type="ECO:0000256" key="2">
    <source>
        <dbReference type="SAM" id="Phobius"/>
    </source>
</evidence>
<dbReference type="EMBL" id="JAACJP010000003">
    <property type="protein sequence ID" value="KAF5385764.1"/>
    <property type="molecule type" value="Genomic_DNA"/>
</dbReference>
<feature type="region of interest" description="Disordered" evidence="1">
    <location>
        <begin position="214"/>
        <end position="234"/>
    </location>
</feature>
<accession>A0A8H5M9K5</accession>
<dbReference type="AlphaFoldDB" id="A0A8H5M9K5"/>
<feature type="compositionally biased region" description="Low complexity" evidence="1">
    <location>
        <begin position="336"/>
        <end position="356"/>
    </location>
</feature>
<dbReference type="OrthoDB" id="2979121at2759"/>
<feature type="transmembrane region" description="Helical" evidence="2">
    <location>
        <begin position="115"/>
        <end position="136"/>
    </location>
</feature>
<keyword evidence="2" id="KW-0812">Transmembrane</keyword>
<protein>
    <submittedName>
        <fullName evidence="3">Uncharacterized protein</fullName>
    </submittedName>
</protein>